<reference evidence="3" key="3">
    <citation type="submission" date="2015-06" db="UniProtKB">
        <authorList>
            <consortium name="EnsemblProtists"/>
        </authorList>
    </citation>
    <scope>IDENTIFICATION</scope>
</reference>
<dbReference type="RefSeq" id="XP_005823195.1">
    <property type="nucleotide sequence ID" value="XM_005823138.1"/>
</dbReference>
<dbReference type="KEGG" id="gtt:GUITHDRAFT_117571"/>
<dbReference type="EMBL" id="JH993077">
    <property type="protein sequence ID" value="EKX36215.1"/>
    <property type="molecule type" value="Genomic_DNA"/>
</dbReference>
<evidence type="ECO:0000256" key="1">
    <source>
        <dbReference type="SAM" id="MobiDB-lite"/>
    </source>
</evidence>
<dbReference type="HOGENOM" id="CLU_1063342_0_0_1"/>
<evidence type="ECO:0000313" key="2">
    <source>
        <dbReference type="EMBL" id="EKX36215.1"/>
    </source>
</evidence>
<dbReference type="PaxDb" id="55529-EKX36215"/>
<name>L1IK85_GUITC</name>
<evidence type="ECO:0008006" key="5">
    <source>
        <dbReference type="Google" id="ProtNLM"/>
    </source>
</evidence>
<dbReference type="Proteomes" id="UP000011087">
    <property type="component" value="Unassembled WGS sequence"/>
</dbReference>
<protein>
    <recommendedName>
        <fullName evidence="5">PDZ domain-containing protein</fullName>
    </recommendedName>
</protein>
<proteinExistence type="predicted"/>
<feature type="compositionally biased region" description="Basic and acidic residues" evidence="1">
    <location>
        <begin position="243"/>
        <end position="254"/>
    </location>
</feature>
<reference evidence="4" key="2">
    <citation type="submission" date="2012-11" db="EMBL/GenBank/DDBJ databases">
        <authorList>
            <person name="Kuo A."/>
            <person name="Curtis B.A."/>
            <person name="Tanifuji G."/>
            <person name="Burki F."/>
            <person name="Gruber A."/>
            <person name="Irimia M."/>
            <person name="Maruyama S."/>
            <person name="Arias M.C."/>
            <person name="Ball S.G."/>
            <person name="Gile G.H."/>
            <person name="Hirakawa Y."/>
            <person name="Hopkins J.F."/>
            <person name="Rensing S.A."/>
            <person name="Schmutz J."/>
            <person name="Symeonidi A."/>
            <person name="Elias M."/>
            <person name="Eveleigh R.J."/>
            <person name="Herman E.K."/>
            <person name="Klute M.J."/>
            <person name="Nakayama T."/>
            <person name="Obornik M."/>
            <person name="Reyes-Prieto A."/>
            <person name="Armbrust E.V."/>
            <person name="Aves S.J."/>
            <person name="Beiko R.G."/>
            <person name="Coutinho P."/>
            <person name="Dacks J.B."/>
            <person name="Durnford D.G."/>
            <person name="Fast N.M."/>
            <person name="Green B.R."/>
            <person name="Grisdale C."/>
            <person name="Hempe F."/>
            <person name="Henrissat B."/>
            <person name="Hoppner M.P."/>
            <person name="Ishida K.-I."/>
            <person name="Kim E."/>
            <person name="Koreny L."/>
            <person name="Kroth P.G."/>
            <person name="Liu Y."/>
            <person name="Malik S.-B."/>
            <person name="Maier U.G."/>
            <person name="McRose D."/>
            <person name="Mock T."/>
            <person name="Neilson J.A."/>
            <person name="Onodera N.T."/>
            <person name="Poole A.M."/>
            <person name="Pritham E.J."/>
            <person name="Richards T.A."/>
            <person name="Rocap G."/>
            <person name="Roy S.W."/>
            <person name="Sarai C."/>
            <person name="Schaack S."/>
            <person name="Shirato S."/>
            <person name="Slamovits C.H."/>
            <person name="Spencer D.F."/>
            <person name="Suzuki S."/>
            <person name="Worden A.Z."/>
            <person name="Zauner S."/>
            <person name="Barry K."/>
            <person name="Bell C."/>
            <person name="Bharti A.K."/>
            <person name="Crow J.A."/>
            <person name="Grimwood J."/>
            <person name="Kramer R."/>
            <person name="Lindquist E."/>
            <person name="Lucas S."/>
            <person name="Salamov A."/>
            <person name="McFadden G.I."/>
            <person name="Lane C.E."/>
            <person name="Keeling P.J."/>
            <person name="Gray M.W."/>
            <person name="Grigoriev I.V."/>
            <person name="Archibald J.M."/>
        </authorList>
    </citation>
    <scope>NUCLEOTIDE SEQUENCE</scope>
    <source>
        <strain evidence="4">CCMP2712</strain>
    </source>
</reference>
<feature type="region of interest" description="Disordered" evidence="1">
    <location>
        <begin position="237"/>
        <end position="262"/>
    </location>
</feature>
<keyword evidence="4" id="KW-1185">Reference proteome</keyword>
<gene>
    <name evidence="2" type="ORF">GUITHDRAFT_117571</name>
</gene>
<organism evidence="2">
    <name type="scientific">Guillardia theta (strain CCMP2712)</name>
    <name type="common">Cryptophyte</name>
    <dbReference type="NCBI Taxonomy" id="905079"/>
    <lineage>
        <taxon>Eukaryota</taxon>
        <taxon>Cryptophyceae</taxon>
        <taxon>Pyrenomonadales</taxon>
        <taxon>Geminigeraceae</taxon>
        <taxon>Guillardia</taxon>
    </lineage>
</organism>
<sequence length="262" mass="29912">MLRACCLIEDYIQRFEITTLKDETCSMDNPMKARTTFGLMLKDDVVDNTLVGGSAHRLLRAGDRIVRVEGRAFDLPDLHALMLGDDVPGSHVEISVAEPFTGRVREVCLQRMESGKLGLRRRMFELFTCRNSPLLFLLRLLTRILAVKHRASSRDDQVSLDEIQECLSIWSNLMAAEDARWGEVAESVKRFKRTMLDLVAQVKNELRRQEEVQKREQLHSMVSEGWFMRCETQATDMAGGRGAGKEETRTERAGACRQKKHV</sequence>
<accession>L1IK85</accession>
<evidence type="ECO:0000313" key="4">
    <source>
        <dbReference type="Proteomes" id="UP000011087"/>
    </source>
</evidence>
<reference evidence="2 4" key="1">
    <citation type="journal article" date="2012" name="Nature">
        <title>Algal genomes reveal evolutionary mosaicism and the fate of nucleomorphs.</title>
        <authorList>
            <consortium name="DOE Joint Genome Institute"/>
            <person name="Curtis B.A."/>
            <person name="Tanifuji G."/>
            <person name="Burki F."/>
            <person name="Gruber A."/>
            <person name="Irimia M."/>
            <person name="Maruyama S."/>
            <person name="Arias M.C."/>
            <person name="Ball S.G."/>
            <person name="Gile G.H."/>
            <person name="Hirakawa Y."/>
            <person name="Hopkins J.F."/>
            <person name="Kuo A."/>
            <person name="Rensing S.A."/>
            <person name="Schmutz J."/>
            <person name="Symeonidi A."/>
            <person name="Elias M."/>
            <person name="Eveleigh R.J."/>
            <person name="Herman E.K."/>
            <person name="Klute M.J."/>
            <person name="Nakayama T."/>
            <person name="Obornik M."/>
            <person name="Reyes-Prieto A."/>
            <person name="Armbrust E.V."/>
            <person name="Aves S.J."/>
            <person name="Beiko R.G."/>
            <person name="Coutinho P."/>
            <person name="Dacks J.B."/>
            <person name="Durnford D.G."/>
            <person name="Fast N.M."/>
            <person name="Green B.R."/>
            <person name="Grisdale C.J."/>
            <person name="Hempel F."/>
            <person name="Henrissat B."/>
            <person name="Hoppner M.P."/>
            <person name="Ishida K."/>
            <person name="Kim E."/>
            <person name="Koreny L."/>
            <person name="Kroth P.G."/>
            <person name="Liu Y."/>
            <person name="Malik S.B."/>
            <person name="Maier U.G."/>
            <person name="McRose D."/>
            <person name="Mock T."/>
            <person name="Neilson J.A."/>
            <person name="Onodera N.T."/>
            <person name="Poole A.M."/>
            <person name="Pritham E.J."/>
            <person name="Richards T.A."/>
            <person name="Rocap G."/>
            <person name="Roy S.W."/>
            <person name="Sarai C."/>
            <person name="Schaack S."/>
            <person name="Shirato S."/>
            <person name="Slamovits C.H."/>
            <person name="Spencer D.F."/>
            <person name="Suzuki S."/>
            <person name="Worden A.Z."/>
            <person name="Zauner S."/>
            <person name="Barry K."/>
            <person name="Bell C."/>
            <person name="Bharti A.K."/>
            <person name="Crow J.A."/>
            <person name="Grimwood J."/>
            <person name="Kramer R."/>
            <person name="Lindquist E."/>
            <person name="Lucas S."/>
            <person name="Salamov A."/>
            <person name="McFadden G.I."/>
            <person name="Lane C.E."/>
            <person name="Keeling P.J."/>
            <person name="Gray M.W."/>
            <person name="Grigoriev I.V."/>
            <person name="Archibald J.M."/>
        </authorList>
    </citation>
    <scope>NUCLEOTIDE SEQUENCE</scope>
    <source>
        <strain evidence="2 4">CCMP2712</strain>
    </source>
</reference>
<evidence type="ECO:0000313" key="3">
    <source>
        <dbReference type="EnsemblProtists" id="EKX36215"/>
    </source>
</evidence>
<dbReference type="GeneID" id="17292997"/>
<dbReference type="AlphaFoldDB" id="L1IK85"/>
<dbReference type="EnsemblProtists" id="EKX36215">
    <property type="protein sequence ID" value="EKX36215"/>
    <property type="gene ID" value="GUITHDRAFT_117571"/>
</dbReference>